<evidence type="ECO:0000313" key="2">
    <source>
        <dbReference type="Proteomes" id="UP000789759"/>
    </source>
</evidence>
<dbReference type="AlphaFoldDB" id="A0A9N9PL40"/>
<organism evidence="1 2">
    <name type="scientific">Cetraspora pellucida</name>
    <dbReference type="NCBI Taxonomy" id="1433469"/>
    <lineage>
        <taxon>Eukaryota</taxon>
        <taxon>Fungi</taxon>
        <taxon>Fungi incertae sedis</taxon>
        <taxon>Mucoromycota</taxon>
        <taxon>Glomeromycotina</taxon>
        <taxon>Glomeromycetes</taxon>
        <taxon>Diversisporales</taxon>
        <taxon>Gigasporaceae</taxon>
        <taxon>Cetraspora</taxon>
    </lineage>
</organism>
<sequence length="60" mass="7204">KQLKMQKSNNKQEEDGIKLQNMQFTKTKLSRQACTHKNKKLKYDQKQTKMLHKLNVDFPL</sequence>
<protein>
    <submittedName>
        <fullName evidence="1">17529_t:CDS:1</fullName>
    </submittedName>
</protein>
<feature type="non-terminal residue" evidence="1">
    <location>
        <position position="1"/>
    </location>
</feature>
<keyword evidence="2" id="KW-1185">Reference proteome</keyword>
<dbReference type="OrthoDB" id="2468144at2759"/>
<feature type="non-terminal residue" evidence="1">
    <location>
        <position position="60"/>
    </location>
</feature>
<name>A0A9N9PL40_9GLOM</name>
<evidence type="ECO:0000313" key="1">
    <source>
        <dbReference type="EMBL" id="CAG8833802.1"/>
    </source>
</evidence>
<gene>
    <name evidence="1" type="ORF">CPELLU_LOCUS21028</name>
</gene>
<proteinExistence type="predicted"/>
<accession>A0A9N9PL40</accession>
<reference evidence="1" key="1">
    <citation type="submission" date="2021-06" db="EMBL/GenBank/DDBJ databases">
        <authorList>
            <person name="Kallberg Y."/>
            <person name="Tangrot J."/>
            <person name="Rosling A."/>
        </authorList>
    </citation>
    <scope>NUCLEOTIDE SEQUENCE</scope>
    <source>
        <strain evidence="1">FL966</strain>
    </source>
</reference>
<dbReference type="Proteomes" id="UP000789759">
    <property type="component" value="Unassembled WGS sequence"/>
</dbReference>
<comment type="caution">
    <text evidence="1">The sequence shown here is derived from an EMBL/GenBank/DDBJ whole genome shotgun (WGS) entry which is preliminary data.</text>
</comment>
<dbReference type="EMBL" id="CAJVQA010071794">
    <property type="protein sequence ID" value="CAG8833802.1"/>
    <property type="molecule type" value="Genomic_DNA"/>
</dbReference>